<comment type="similarity">
    <text evidence="1">Belongs to the HpcH/HpaI aldolase family.</text>
</comment>
<dbReference type="EMBL" id="CP102774">
    <property type="protein sequence ID" value="UZF87198.1"/>
    <property type="molecule type" value="Genomic_DNA"/>
</dbReference>
<dbReference type="InterPro" id="IPR050251">
    <property type="entry name" value="HpcH-HpaI_aldolase"/>
</dbReference>
<dbReference type="SUPFAM" id="SSF51621">
    <property type="entry name" value="Phosphoenolpyruvate/pyruvate domain"/>
    <property type="match status" value="1"/>
</dbReference>
<evidence type="ECO:0000256" key="3">
    <source>
        <dbReference type="ARBA" id="ARBA00023239"/>
    </source>
</evidence>
<keyword evidence="3 5" id="KW-0456">Lyase</keyword>
<dbReference type="PANTHER" id="PTHR30502">
    <property type="entry name" value="2-KETO-3-DEOXY-L-RHAMNONATE ALDOLASE"/>
    <property type="match status" value="1"/>
</dbReference>
<dbReference type="InterPro" id="IPR040442">
    <property type="entry name" value="Pyrv_kinase-like_dom_sf"/>
</dbReference>
<dbReference type="Gene3D" id="3.20.20.60">
    <property type="entry name" value="Phosphoenolpyruvate-binding domains"/>
    <property type="match status" value="1"/>
</dbReference>
<dbReference type="InterPro" id="IPR015813">
    <property type="entry name" value="Pyrv/PenolPyrv_kinase-like_dom"/>
</dbReference>
<dbReference type="GO" id="GO:0005737">
    <property type="term" value="C:cytoplasm"/>
    <property type="evidence" value="ECO:0007669"/>
    <property type="project" value="TreeGrafter"/>
</dbReference>
<feature type="domain" description="HpcH/HpaI aldolase/citrate lyase" evidence="4">
    <location>
        <begin position="22"/>
        <end position="241"/>
    </location>
</feature>
<dbReference type="GO" id="GO:0016832">
    <property type="term" value="F:aldehyde-lyase activity"/>
    <property type="evidence" value="ECO:0007669"/>
    <property type="project" value="TreeGrafter"/>
</dbReference>
<evidence type="ECO:0000313" key="5">
    <source>
        <dbReference type="EMBL" id="UZF87198.1"/>
    </source>
</evidence>
<dbReference type="AlphaFoldDB" id="A0A9E7ZL65"/>
<name>A0A9E7ZL65_9HYPH</name>
<gene>
    <name evidence="5" type="ORF">NWE54_26205</name>
</gene>
<dbReference type="GO" id="GO:0046872">
    <property type="term" value="F:metal ion binding"/>
    <property type="evidence" value="ECO:0007669"/>
    <property type="project" value="UniProtKB-KW"/>
</dbReference>
<organism evidence="5">
    <name type="scientific">Bosea sp. NBC_00436</name>
    <dbReference type="NCBI Taxonomy" id="2969620"/>
    <lineage>
        <taxon>Bacteria</taxon>
        <taxon>Pseudomonadati</taxon>
        <taxon>Pseudomonadota</taxon>
        <taxon>Alphaproteobacteria</taxon>
        <taxon>Hyphomicrobiales</taxon>
        <taxon>Boseaceae</taxon>
        <taxon>Bosea</taxon>
    </lineage>
</organism>
<dbReference type="InterPro" id="IPR005000">
    <property type="entry name" value="Aldolase/citrate-lyase_domain"/>
</dbReference>
<evidence type="ECO:0000256" key="2">
    <source>
        <dbReference type="ARBA" id="ARBA00022723"/>
    </source>
</evidence>
<evidence type="ECO:0000256" key="1">
    <source>
        <dbReference type="ARBA" id="ARBA00005568"/>
    </source>
</evidence>
<accession>A0A9E7ZL65</accession>
<sequence>MTAFASPIVPKPALPRPGERLQAGVFVKTPAIEIVELLALAGVDFICLDAEHAPLDRLALDRMIAMARALSLPCLVRVAAARPEAIMQAFDMGAGGVVVPHVASVEMAKDIARWAHFGHGGRGYAGSTRAAAYTTQGMAATLAEARDGRCVIVQIEEPEGVAAAEAIAAIEGIDALFFGAADLAVAKGLTRSDDPALTEALTTLSRAAAAAGKPLAGYVASAGKLAEARAKGISMAFVGSEQSFILAGARGLMDATTALSTEHTA</sequence>
<protein>
    <submittedName>
        <fullName evidence="5">Aldolase/citrate lyase family protein</fullName>
    </submittedName>
</protein>
<reference evidence="5" key="1">
    <citation type="submission" date="2022-08" db="EMBL/GenBank/DDBJ databases">
        <title>Complete Genome Sequences of 2 Bosea sp. soil isolates.</title>
        <authorList>
            <person name="Alvarez Arevalo M."/>
            <person name="Sterndorff E.B."/>
            <person name="Faurdal D."/>
            <person name="Joergensen T.S."/>
            <person name="Weber T."/>
        </authorList>
    </citation>
    <scope>NUCLEOTIDE SEQUENCE</scope>
    <source>
        <strain evidence="5">NBC_00436</strain>
    </source>
</reference>
<dbReference type="PANTHER" id="PTHR30502:SF0">
    <property type="entry name" value="PHOSPHOENOLPYRUVATE CARBOXYLASE FAMILY PROTEIN"/>
    <property type="match status" value="1"/>
</dbReference>
<dbReference type="Pfam" id="PF03328">
    <property type="entry name" value="HpcH_HpaI"/>
    <property type="match status" value="1"/>
</dbReference>
<evidence type="ECO:0000259" key="4">
    <source>
        <dbReference type="Pfam" id="PF03328"/>
    </source>
</evidence>
<proteinExistence type="inferred from homology"/>
<keyword evidence="2" id="KW-0479">Metal-binding</keyword>